<dbReference type="EMBL" id="JANJZL010000010">
    <property type="protein sequence ID" value="MCR2044929.1"/>
    <property type="molecule type" value="Genomic_DNA"/>
</dbReference>
<accession>A0A9X2MJU1</accession>
<keyword evidence="2" id="KW-1185">Reference proteome</keyword>
<evidence type="ECO:0000313" key="1">
    <source>
        <dbReference type="EMBL" id="MCR2044929.1"/>
    </source>
</evidence>
<evidence type="ECO:0000313" key="2">
    <source>
        <dbReference type="Proteomes" id="UP001142078"/>
    </source>
</evidence>
<organism evidence="1 2">
    <name type="scientific">Anaerosalibacter massiliensis</name>
    <dbReference type="NCBI Taxonomy" id="1347392"/>
    <lineage>
        <taxon>Bacteria</taxon>
        <taxon>Bacillati</taxon>
        <taxon>Bacillota</taxon>
        <taxon>Tissierellia</taxon>
        <taxon>Tissierellales</taxon>
        <taxon>Sporanaerobacteraceae</taxon>
        <taxon>Anaerosalibacter</taxon>
    </lineage>
</organism>
<dbReference type="AlphaFoldDB" id="A0A9X2MJU1"/>
<protein>
    <submittedName>
        <fullName evidence="1">Uncharacterized protein</fullName>
    </submittedName>
</protein>
<dbReference type="OrthoDB" id="1753572at2"/>
<name>A0A9X2MJU1_9FIRM</name>
<comment type="caution">
    <text evidence="1">The sequence shown here is derived from an EMBL/GenBank/DDBJ whole genome shotgun (WGS) entry which is preliminary data.</text>
</comment>
<gene>
    <name evidence="1" type="ORF">NSA23_12520</name>
</gene>
<reference evidence="1" key="1">
    <citation type="submission" date="2022-07" db="EMBL/GenBank/DDBJ databases">
        <title>Enhanced cultured diversity of the mouse gut microbiota enables custom-made synthetic communities.</title>
        <authorList>
            <person name="Afrizal A."/>
        </authorList>
    </citation>
    <scope>NUCLEOTIDE SEQUENCE</scope>
    <source>
        <strain evidence="1">DSM 29482</strain>
    </source>
</reference>
<proteinExistence type="predicted"/>
<sequence>MDNNILYEKIYTALIGMSKEYSVNKVEEINMVENIGIGIDTEDLIKYLKSKNNPLFEELKKINIRKEELEIITIIITNIKGK</sequence>
<dbReference type="Proteomes" id="UP001142078">
    <property type="component" value="Unassembled WGS sequence"/>
</dbReference>
<dbReference type="RefSeq" id="WP_042678559.1">
    <property type="nucleotide sequence ID" value="NZ_CABKTM010000006.1"/>
</dbReference>